<evidence type="ECO:0000259" key="6">
    <source>
        <dbReference type="PROSITE" id="PS50016"/>
    </source>
</evidence>
<dbReference type="PROSITE" id="PS01359">
    <property type="entry name" value="ZF_PHD_1"/>
    <property type="match status" value="1"/>
</dbReference>
<feature type="region of interest" description="Disordered" evidence="5">
    <location>
        <begin position="939"/>
        <end position="962"/>
    </location>
</feature>
<feature type="compositionally biased region" description="Polar residues" evidence="5">
    <location>
        <begin position="1"/>
        <end position="13"/>
    </location>
</feature>
<dbReference type="STRING" id="1392247.A0A3N4KT54"/>
<evidence type="ECO:0000256" key="1">
    <source>
        <dbReference type="ARBA" id="ARBA00022723"/>
    </source>
</evidence>
<dbReference type="InterPro" id="IPR019787">
    <property type="entry name" value="Znf_PHD-finger"/>
</dbReference>
<feature type="region of interest" description="Disordered" evidence="5">
    <location>
        <begin position="607"/>
        <end position="718"/>
    </location>
</feature>
<dbReference type="Gene3D" id="3.30.40.10">
    <property type="entry name" value="Zinc/RING finger domain, C3HC4 (zinc finger)"/>
    <property type="match status" value="1"/>
</dbReference>
<keyword evidence="1" id="KW-0479">Metal-binding</keyword>
<evidence type="ECO:0000313" key="8">
    <source>
        <dbReference type="Proteomes" id="UP000277580"/>
    </source>
</evidence>
<protein>
    <recommendedName>
        <fullName evidence="6">PHD-type domain-containing protein</fullName>
    </recommendedName>
</protein>
<reference evidence="7 8" key="1">
    <citation type="journal article" date="2018" name="Nat. Ecol. Evol.">
        <title>Pezizomycetes genomes reveal the molecular basis of ectomycorrhizal truffle lifestyle.</title>
        <authorList>
            <person name="Murat C."/>
            <person name="Payen T."/>
            <person name="Noel B."/>
            <person name="Kuo A."/>
            <person name="Morin E."/>
            <person name="Chen J."/>
            <person name="Kohler A."/>
            <person name="Krizsan K."/>
            <person name="Balestrini R."/>
            <person name="Da Silva C."/>
            <person name="Montanini B."/>
            <person name="Hainaut M."/>
            <person name="Levati E."/>
            <person name="Barry K.W."/>
            <person name="Belfiori B."/>
            <person name="Cichocki N."/>
            <person name="Clum A."/>
            <person name="Dockter R.B."/>
            <person name="Fauchery L."/>
            <person name="Guy J."/>
            <person name="Iotti M."/>
            <person name="Le Tacon F."/>
            <person name="Lindquist E.A."/>
            <person name="Lipzen A."/>
            <person name="Malagnac F."/>
            <person name="Mello A."/>
            <person name="Molinier V."/>
            <person name="Miyauchi S."/>
            <person name="Poulain J."/>
            <person name="Riccioni C."/>
            <person name="Rubini A."/>
            <person name="Sitrit Y."/>
            <person name="Splivallo R."/>
            <person name="Traeger S."/>
            <person name="Wang M."/>
            <person name="Zifcakova L."/>
            <person name="Wipf D."/>
            <person name="Zambonelli A."/>
            <person name="Paolocci F."/>
            <person name="Nowrousian M."/>
            <person name="Ottonello S."/>
            <person name="Baldrian P."/>
            <person name="Spatafora J.W."/>
            <person name="Henrissat B."/>
            <person name="Nagy L.G."/>
            <person name="Aury J.M."/>
            <person name="Wincker P."/>
            <person name="Grigoriev I.V."/>
            <person name="Bonfante P."/>
            <person name="Martin F.M."/>
        </authorList>
    </citation>
    <scope>NUCLEOTIDE SEQUENCE [LARGE SCALE GENOMIC DNA]</scope>
    <source>
        <strain evidence="7 8">CCBAS932</strain>
    </source>
</reference>
<feature type="region of interest" description="Disordered" evidence="5">
    <location>
        <begin position="116"/>
        <end position="223"/>
    </location>
</feature>
<dbReference type="Proteomes" id="UP000277580">
    <property type="component" value="Unassembled WGS sequence"/>
</dbReference>
<dbReference type="SMART" id="SM00249">
    <property type="entry name" value="PHD"/>
    <property type="match status" value="1"/>
</dbReference>
<keyword evidence="3" id="KW-0862">Zinc</keyword>
<feature type="region of interest" description="Disordered" evidence="5">
    <location>
        <begin position="312"/>
        <end position="349"/>
    </location>
</feature>
<proteinExistence type="predicted"/>
<sequence>MNPQQSGFKETNISSSTTYSTSSAAQGSSNASSSSAIVSKNTSHPLPPMPSYNSTFSPADLKWHNTLPEDFTGGPKSTVARTRSPANADSLRKRPSGNFENIDAILQSHVHHTAASPTLLSPLPPTHRLGSSPLPSPIKRPRALQRNTPAKTPTRSKSSNCLAGSGSGMQTPPPSSTATARKRGRPSKKLYPVLPSANNTNTRDSLEQSPPQASPTKLQKLNGSQSCHNLGLQLDPQSKFNFQQLPDSGILMPSDELPPHSHQKCNDNFWGDGGDFDFIAGLTMANSNGLEHSASFDWSSLRNNASLDNLNHAPPADIFAPTPELRRQPSQSSLLTDEGKSSADNPTFSFSQFDDPYGLEMPLDVDPNLLFSSTSNSAASSMIGGFREEFKPFPFVQQQQPYQPYQHQHLQQLREQELEMQKQKQLQERLLKERSRRERTIAASGGRHSRHSGVLKHSMSDGILTGPSERQVCKAANFNAAVLKRSCSNVGRRGETVLVDRSYTPNPSQRAYNPTHPSGLRRSTLKIQEKPPRTRTEVFLAISPGGRAKTETKIVYDNSDVDIDIEEPIMWDSPQESDSSFDDDVPRGLGPDGIDYALFRQRKAADPFQGAGQGPLHTLIVPSYDNQNQPPRPQPPRTPTRRSPLKMPLSGSHRKMNGFSSGTTAGTNSLSGRLDSSPRLPTPLRSSPPPAVDRRVRERVRRASHSSLTPSLSMSAVGTPRLGSMQEVSDESEAETVVDGTDICILDEEENGDAMHALRKVMIARRNGEASRVASLQCTPTKAHPASAVKPQAFSTGSSVGTCSSGRHNQMHPQLLRASPVKKKLFEEQILRSVDRQRNGYERQMTDDTSTTPSKRRTRAMERKEMQENLKGATRCICGDAGDSGGKTLVQCDTCHHSLHMKCVGYSRKTLPDFFECNFCKKEAVEQENIPKYRGRTRSRRAIGGGSDDENSITFSLMRNGR</sequence>
<feature type="compositionally biased region" description="Polar residues" evidence="5">
    <location>
        <begin position="145"/>
        <end position="162"/>
    </location>
</feature>
<organism evidence="7 8">
    <name type="scientific">Morchella conica CCBAS932</name>
    <dbReference type="NCBI Taxonomy" id="1392247"/>
    <lineage>
        <taxon>Eukaryota</taxon>
        <taxon>Fungi</taxon>
        <taxon>Dikarya</taxon>
        <taxon>Ascomycota</taxon>
        <taxon>Pezizomycotina</taxon>
        <taxon>Pezizomycetes</taxon>
        <taxon>Pezizales</taxon>
        <taxon>Morchellaceae</taxon>
        <taxon>Morchella</taxon>
    </lineage>
</organism>
<feature type="region of interest" description="Disordered" evidence="5">
    <location>
        <begin position="1"/>
        <end position="96"/>
    </location>
</feature>
<dbReference type="InterPro" id="IPR019786">
    <property type="entry name" value="Zinc_finger_PHD-type_CS"/>
</dbReference>
<dbReference type="OrthoDB" id="419183at2759"/>
<accession>A0A3N4KT54</accession>
<feature type="compositionally biased region" description="Low complexity" evidence="5">
    <location>
        <begin position="705"/>
        <end position="715"/>
    </location>
</feature>
<feature type="compositionally biased region" description="Polar residues" evidence="5">
    <location>
        <begin position="196"/>
        <end position="223"/>
    </location>
</feature>
<name>A0A3N4KT54_9PEZI</name>
<feature type="compositionally biased region" description="Polar residues" evidence="5">
    <location>
        <begin position="658"/>
        <end position="671"/>
    </location>
</feature>
<dbReference type="AlphaFoldDB" id="A0A3N4KT54"/>
<dbReference type="InParanoid" id="A0A3N4KT54"/>
<keyword evidence="2 4" id="KW-0863">Zinc-finger</keyword>
<dbReference type="InterPro" id="IPR011011">
    <property type="entry name" value="Znf_FYVE_PHD"/>
</dbReference>
<feature type="domain" description="PHD-type" evidence="6">
    <location>
        <begin position="873"/>
        <end position="923"/>
    </location>
</feature>
<feature type="compositionally biased region" description="Low complexity" evidence="5">
    <location>
        <begin position="673"/>
        <end position="685"/>
    </location>
</feature>
<feature type="region of interest" description="Disordered" evidence="5">
    <location>
        <begin position="841"/>
        <end position="860"/>
    </location>
</feature>
<feature type="region of interest" description="Disordered" evidence="5">
    <location>
        <begin position="569"/>
        <end position="589"/>
    </location>
</feature>
<dbReference type="SUPFAM" id="SSF57903">
    <property type="entry name" value="FYVE/PHD zinc finger"/>
    <property type="match status" value="1"/>
</dbReference>
<feature type="compositionally biased region" description="Low complexity" evidence="5">
    <location>
        <begin position="14"/>
        <end position="43"/>
    </location>
</feature>
<gene>
    <name evidence="7" type="ORF">P167DRAFT_97443</name>
</gene>
<dbReference type="InterPro" id="IPR001965">
    <property type="entry name" value="Znf_PHD"/>
</dbReference>
<dbReference type="PROSITE" id="PS50016">
    <property type="entry name" value="ZF_PHD_2"/>
    <property type="match status" value="1"/>
</dbReference>
<dbReference type="InterPro" id="IPR013083">
    <property type="entry name" value="Znf_RING/FYVE/PHD"/>
</dbReference>
<dbReference type="GO" id="GO:0008270">
    <property type="term" value="F:zinc ion binding"/>
    <property type="evidence" value="ECO:0007669"/>
    <property type="project" value="UniProtKB-KW"/>
</dbReference>
<evidence type="ECO:0000256" key="5">
    <source>
        <dbReference type="SAM" id="MobiDB-lite"/>
    </source>
</evidence>
<keyword evidence="8" id="KW-1185">Reference proteome</keyword>
<evidence type="ECO:0000256" key="4">
    <source>
        <dbReference type="PROSITE-ProRule" id="PRU00146"/>
    </source>
</evidence>
<dbReference type="EMBL" id="ML119121">
    <property type="protein sequence ID" value="RPB13794.1"/>
    <property type="molecule type" value="Genomic_DNA"/>
</dbReference>
<feature type="compositionally biased region" description="Polar residues" evidence="5">
    <location>
        <begin position="952"/>
        <end position="962"/>
    </location>
</feature>
<evidence type="ECO:0000313" key="7">
    <source>
        <dbReference type="EMBL" id="RPB13794.1"/>
    </source>
</evidence>
<evidence type="ECO:0000256" key="2">
    <source>
        <dbReference type="ARBA" id="ARBA00022771"/>
    </source>
</evidence>
<evidence type="ECO:0000256" key="3">
    <source>
        <dbReference type="ARBA" id="ARBA00022833"/>
    </source>
</evidence>